<dbReference type="PANTHER" id="PTHR34605">
    <property type="entry name" value="PHAGE_INTEGRASE DOMAIN-CONTAINING PROTEIN"/>
    <property type="match status" value="1"/>
</dbReference>
<dbReference type="AlphaFoldDB" id="A0A8H7VLL9"/>
<dbReference type="EMBL" id="JAEPRB010000031">
    <property type="protein sequence ID" value="KAG2225155.1"/>
    <property type="molecule type" value="Genomic_DNA"/>
</dbReference>
<comment type="caution">
    <text evidence="2">The sequence shown here is derived from an EMBL/GenBank/DDBJ whole genome shotgun (WGS) entry which is preliminary data.</text>
</comment>
<keyword evidence="3" id="KW-1185">Reference proteome</keyword>
<proteinExistence type="predicted"/>
<dbReference type="Pfam" id="PF16787">
    <property type="entry name" value="NDC10_II"/>
    <property type="match status" value="1"/>
</dbReference>
<dbReference type="InterPro" id="IPR031872">
    <property type="entry name" value="NDC10_II"/>
</dbReference>
<dbReference type="Proteomes" id="UP000646827">
    <property type="component" value="Unassembled WGS sequence"/>
</dbReference>
<dbReference type="InterPro" id="IPR011010">
    <property type="entry name" value="DNA_brk_join_enz"/>
</dbReference>
<evidence type="ECO:0000313" key="2">
    <source>
        <dbReference type="EMBL" id="KAG2225155.1"/>
    </source>
</evidence>
<dbReference type="InterPro" id="IPR038279">
    <property type="entry name" value="Ndc10_dom2_sf"/>
</dbReference>
<protein>
    <recommendedName>
        <fullName evidence="1">Ndc10 domain-containing protein</fullName>
    </recommendedName>
</protein>
<sequence>MSTGSQNSTTNQSLIQQSSDQQQNGISLIHLFLVEKVKPSNRFIQEHATLKRDQMEDRGVRSVVDGYSTTAFLLQHFGFLRGESIRMMEFADLQSMLLEREGATECYALVMVLLQGKTNQEGRVEFAACIRNRNVEICPQMTLSFYLFHRWHIQGEPFSSLNQNKDWYRLKLIKSADLTVELSYSQHLDAISSAFKEIGLHSKAKTHAMRGSGARMAEQLGTSESFIQRLGRWNSNALSKKYLTNVPREVLRTLAGFTAEAGQFYLSCAAVIPPPELCRKVFPWVDVWRQRLDNG</sequence>
<dbReference type="GO" id="GO:0003677">
    <property type="term" value="F:DNA binding"/>
    <property type="evidence" value="ECO:0007669"/>
    <property type="project" value="InterPro"/>
</dbReference>
<dbReference type="SUPFAM" id="SSF56349">
    <property type="entry name" value="DNA breaking-rejoining enzymes"/>
    <property type="match status" value="1"/>
</dbReference>
<accession>A0A8H7VLL9</accession>
<evidence type="ECO:0000313" key="3">
    <source>
        <dbReference type="Proteomes" id="UP000646827"/>
    </source>
</evidence>
<dbReference type="InterPro" id="IPR052925">
    <property type="entry name" value="Phage_Integrase-like_Recomb"/>
</dbReference>
<dbReference type="PANTHER" id="PTHR34605:SF4">
    <property type="entry name" value="DNA ADENINE METHYLTRANSFERASE"/>
    <property type="match status" value="1"/>
</dbReference>
<reference evidence="2 3" key="1">
    <citation type="submission" date="2020-12" db="EMBL/GenBank/DDBJ databases">
        <title>Metabolic potential, ecology and presence of endohyphal bacteria is reflected in genomic diversity of Mucoromycotina.</title>
        <authorList>
            <person name="Muszewska A."/>
            <person name="Okrasinska A."/>
            <person name="Steczkiewicz K."/>
            <person name="Drgas O."/>
            <person name="Orlowska M."/>
            <person name="Perlinska-Lenart U."/>
            <person name="Aleksandrzak-Piekarczyk T."/>
            <person name="Szatraj K."/>
            <person name="Zielenkiewicz U."/>
            <person name="Pilsyk S."/>
            <person name="Malc E."/>
            <person name="Mieczkowski P."/>
            <person name="Kruszewska J.S."/>
            <person name="Biernat P."/>
            <person name="Pawlowska J."/>
        </authorList>
    </citation>
    <scope>NUCLEOTIDE SEQUENCE [LARGE SCALE GENOMIC DNA]</scope>
    <source>
        <strain evidence="2 3">CBS 142.35</strain>
    </source>
</reference>
<dbReference type="Gene3D" id="1.10.443.20">
    <property type="entry name" value="Centromere DNA-binding protein complex CBF3 subunit, domain 2"/>
    <property type="match status" value="1"/>
</dbReference>
<dbReference type="OrthoDB" id="2204095at2759"/>
<organism evidence="2 3">
    <name type="scientific">Circinella minor</name>
    <dbReference type="NCBI Taxonomy" id="1195481"/>
    <lineage>
        <taxon>Eukaryota</taxon>
        <taxon>Fungi</taxon>
        <taxon>Fungi incertae sedis</taxon>
        <taxon>Mucoromycota</taxon>
        <taxon>Mucoromycotina</taxon>
        <taxon>Mucoromycetes</taxon>
        <taxon>Mucorales</taxon>
        <taxon>Lichtheimiaceae</taxon>
        <taxon>Circinella</taxon>
    </lineage>
</organism>
<feature type="domain" description="Ndc10" evidence="1">
    <location>
        <begin position="69"/>
        <end position="291"/>
    </location>
</feature>
<name>A0A8H7VLL9_9FUNG</name>
<gene>
    <name evidence="2" type="ORF">INT45_009484</name>
</gene>
<evidence type="ECO:0000259" key="1">
    <source>
        <dbReference type="Pfam" id="PF16787"/>
    </source>
</evidence>